<protein>
    <recommendedName>
        <fullName evidence="1">Helix-turn-helix domain-containing protein</fullName>
    </recommendedName>
</protein>
<reference evidence="2 3" key="1">
    <citation type="journal article" date="2016" name="Nat. Commun.">
        <title>Thousands of microbial genomes shed light on interconnected biogeochemical processes in an aquifer system.</title>
        <authorList>
            <person name="Anantharaman K."/>
            <person name="Brown C.T."/>
            <person name="Hug L.A."/>
            <person name="Sharon I."/>
            <person name="Castelle C.J."/>
            <person name="Probst A.J."/>
            <person name="Thomas B.C."/>
            <person name="Singh A."/>
            <person name="Wilkins M.J."/>
            <person name="Karaoz U."/>
            <person name="Brodie E.L."/>
            <person name="Williams K.H."/>
            <person name="Hubbard S.S."/>
            <person name="Banfield J.F."/>
        </authorList>
    </citation>
    <scope>NUCLEOTIDE SEQUENCE [LARGE SCALE GENOMIC DNA]</scope>
</reference>
<dbReference type="EMBL" id="MGEP01000023">
    <property type="protein sequence ID" value="OGL87285.1"/>
    <property type="molecule type" value="Genomic_DNA"/>
</dbReference>
<dbReference type="Proteomes" id="UP000178723">
    <property type="component" value="Unassembled WGS sequence"/>
</dbReference>
<dbReference type="GO" id="GO:0003677">
    <property type="term" value="F:DNA binding"/>
    <property type="evidence" value="ECO:0007669"/>
    <property type="project" value="InterPro"/>
</dbReference>
<dbReference type="Pfam" id="PF12728">
    <property type="entry name" value="HTH_17"/>
    <property type="match status" value="1"/>
</dbReference>
<dbReference type="AlphaFoldDB" id="A0A1F7VA15"/>
<evidence type="ECO:0000313" key="3">
    <source>
        <dbReference type="Proteomes" id="UP000178723"/>
    </source>
</evidence>
<dbReference type="NCBIfam" id="TIGR01764">
    <property type="entry name" value="excise"/>
    <property type="match status" value="1"/>
</dbReference>
<dbReference type="STRING" id="1802407.A3I40_03875"/>
<evidence type="ECO:0000313" key="2">
    <source>
        <dbReference type="EMBL" id="OGL87285.1"/>
    </source>
</evidence>
<dbReference type="InterPro" id="IPR041657">
    <property type="entry name" value="HTH_17"/>
</dbReference>
<sequence length="84" mass="9139">MKTDFVSTSEAAKILGISRVAVFNKIKSGKIEAIKVGRNFVIRKGDVLKAAGELLTSGQKRGIDKAIERAATQYGEVFKRLGKE</sequence>
<organism evidence="2 3">
    <name type="scientific">Candidatus Uhrbacteria bacterium RIFCSPLOWO2_02_FULL_48_12</name>
    <dbReference type="NCBI Taxonomy" id="1802407"/>
    <lineage>
        <taxon>Bacteria</taxon>
        <taxon>Candidatus Uhriibacteriota</taxon>
    </lineage>
</organism>
<name>A0A1F7VA15_9BACT</name>
<gene>
    <name evidence="2" type="ORF">A3I40_03875</name>
</gene>
<feature type="domain" description="Helix-turn-helix" evidence="1">
    <location>
        <begin position="6"/>
        <end position="49"/>
    </location>
</feature>
<comment type="caution">
    <text evidence="2">The sequence shown here is derived from an EMBL/GenBank/DDBJ whole genome shotgun (WGS) entry which is preliminary data.</text>
</comment>
<dbReference type="InterPro" id="IPR010093">
    <property type="entry name" value="SinI_DNA-bd"/>
</dbReference>
<evidence type="ECO:0000259" key="1">
    <source>
        <dbReference type="Pfam" id="PF12728"/>
    </source>
</evidence>
<accession>A0A1F7VA15</accession>
<proteinExistence type="predicted"/>